<sequence length="232" mass="25563">MLHGTAATVVLMRDHPDGLQVLMLERPRHRGSFAGAWVFPGGRVDPEDYALPGEEDDSDDGELAAARRAAVRETAEETGLHLQEPDLVGLSCWVPPPETPRRYKTWFFLAEAPEGEVLLSPDEHVDAVWLTPAEAFRRQRAGTLELFPPTWVTLHGLLGSETVAAALTAAAQAVPQTYATRRLPGHVPPAMVWQGDPGYPGDPGEEPEKPGEPEKRHRLIMDGNNWSYERTP</sequence>
<reference evidence="9" key="1">
    <citation type="submission" date="2021-10" db="EMBL/GenBank/DDBJ databases">
        <title>Novel species in genus Arthrobacter.</title>
        <authorList>
            <person name="Liu Y."/>
        </authorList>
    </citation>
    <scope>NUCLEOTIDE SEQUENCE</scope>
    <source>
        <strain evidence="9">Zg-Y809</strain>
    </source>
</reference>
<comment type="cofactor">
    <cofactor evidence="1">
        <name>Mn(2+)</name>
        <dbReference type="ChEBI" id="CHEBI:29035"/>
    </cofactor>
</comment>
<comment type="caution">
    <text evidence="9">The sequence shown here is derived from an EMBL/GenBank/DDBJ whole genome shotgun (WGS) entry which is preliminary data.</text>
</comment>
<dbReference type="GO" id="GO:0016818">
    <property type="term" value="F:hydrolase activity, acting on acid anhydrides, in phosphorus-containing anhydrides"/>
    <property type="evidence" value="ECO:0007669"/>
    <property type="project" value="InterPro"/>
</dbReference>
<keyword evidence="6" id="KW-0464">Manganese</keyword>
<organism evidence="9 10">
    <name type="scientific">Arthrobacter gengyunqii</name>
    <dbReference type="NCBI Taxonomy" id="2886940"/>
    <lineage>
        <taxon>Bacteria</taxon>
        <taxon>Bacillati</taxon>
        <taxon>Actinomycetota</taxon>
        <taxon>Actinomycetes</taxon>
        <taxon>Micrococcales</taxon>
        <taxon>Micrococcaceae</taxon>
        <taxon>Arthrobacter</taxon>
    </lineage>
</organism>
<dbReference type="Pfam" id="PF00293">
    <property type="entry name" value="NUDIX"/>
    <property type="match status" value="1"/>
</dbReference>
<dbReference type="RefSeq" id="WP_227907101.1">
    <property type="nucleotide sequence ID" value="NZ_CP095461.1"/>
</dbReference>
<evidence type="ECO:0000259" key="8">
    <source>
        <dbReference type="PROSITE" id="PS51462"/>
    </source>
</evidence>
<evidence type="ECO:0000313" key="9">
    <source>
        <dbReference type="EMBL" id="MCC3268590.1"/>
    </source>
</evidence>
<accession>A0A9X1M0G6</accession>
<evidence type="ECO:0000256" key="3">
    <source>
        <dbReference type="ARBA" id="ARBA00022723"/>
    </source>
</evidence>
<dbReference type="Proteomes" id="UP001139264">
    <property type="component" value="Unassembled WGS sequence"/>
</dbReference>
<proteinExistence type="predicted"/>
<evidence type="ECO:0000256" key="5">
    <source>
        <dbReference type="ARBA" id="ARBA00022842"/>
    </source>
</evidence>
<keyword evidence="4" id="KW-0378">Hydrolase</keyword>
<dbReference type="PANTHER" id="PTHR12318">
    <property type="entry name" value="TESTOSTERONE-REGULATED PROTEIN RP2"/>
    <property type="match status" value="1"/>
</dbReference>
<dbReference type="Gene3D" id="3.90.79.10">
    <property type="entry name" value="Nucleoside Triphosphate Pyrophosphohydrolase"/>
    <property type="match status" value="2"/>
</dbReference>
<dbReference type="AlphaFoldDB" id="A0A9X1M0G6"/>
<dbReference type="InterPro" id="IPR039121">
    <property type="entry name" value="NUDT19"/>
</dbReference>
<dbReference type="InterPro" id="IPR015797">
    <property type="entry name" value="NUDIX_hydrolase-like_dom_sf"/>
</dbReference>
<feature type="domain" description="Nudix hydrolase" evidence="8">
    <location>
        <begin position="2"/>
        <end position="153"/>
    </location>
</feature>
<evidence type="ECO:0000256" key="6">
    <source>
        <dbReference type="ARBA" id="ARBA00023211"/>
    </source>
</evidence>
<keyword evidence="5" id="KW-0460">Magnesium</keyword>
<feature type="compositionally biased region" description="Basic and acidic residues" evidence="7">
    <location>
        <begin position="206"/>
        <end position="215"/>
    </location>
</feature>
<dbReference type="PANTHER" id="PTHR12318:SF0">
    <property type="entry name" value="ACYL-COENZYME A DIPHOSPHATASE NUDT19"/>
    <property type="match status" value="1"/>
</dbReference>
<dbReference type="CDD" id="cd18870">
    <property type="entry name" value="NUDIX_AcylCoAdiphos_Nudt19"/>
    <property type="match status" value="1"/>
</dbReference>
<dbReference type="SUPFAM" id="SSF55811">
    <property type="entry name" value="Nudix"/>
    <property type="match status" value="1"/>
</dbReference>
<evidence type="ECO:0000313" key="10">
    <source>
        <dbReference type="Proteomes" id="UP001139264"/>
    </source>
</evidence>
<dbReference type="PROSITE" id="PS51462">
    <property type="entry name" value="NUDIX"/>
    <property type="match status" value="1"/>
</dbReference>
<dbReference type="EMBL" id="JAJFZP010000005">
    <property type="protein sequence ID" value="MCC3268590.1"/>
    <property type="molecule type" value="Genomic_DNA"/>
</dbReference>
<feature type="region of interest" description="Disordered" evidence="7">
    <location>
        <begin position="192"/>
        <end position="232"/>
    </location>
</feature>
<evidence type="ECO:0000256" key="2">
    <source>
        <dbReference type="ARBA" id="ARBA00001946"/>
    </source>
</evidence>
<dbReference type="InterPro" id="IPR000086">
    <property type="entry name" value="NUDIX_hydrolase_dom"/>
</dbReference>
<evidence type="ECO:0000256" key="1">
    <source>
        <dbReference type="ARBA" id="ARBA00001936"/>
    </source>
</evidence>
<evidence type="ECO:0000256" key="7">
    <source>
        <dbReference type="SAM" id="MobiDB-lite"/>
    </source>
</evidence>
<keyword evidence="3" id="KW-0479">Metal-binding</keyword>
<comment type="cofactor">
    <cofactor evidence="2">
        <name>Mg(2+)</name>
        <dbReference type="ChEBI" id="CHEBI:18420"/>
    </cofactor>
</comment>
<evidence type="ECO:0000256" key="4">
    <source>
        <dbReference type="ARBA" id="ARBA00022801"/>
    </source>
</evidence>
<dbReference type="GO" id="GO:0046872">
    <property type="term" value="F:metal ion binding"/>
    <property type="evidence" value="ECO:0007669"/>
    <property type="project" value="UniProtKB-KW"/>
</dbReference>
<gene>
    <name evidence="9" type="ORF">LJ751_04335</name>
</gene>
<name>A0A9X1M0G6_9MICC</name>
<protein>
    <submittedName>
        <fullName evidence="9">NUDIX domain-containing protein</fullName>
    </submittedName>
</protein>